<gene>
    <name evidence="1" type="ordered locus">Mnod_7768</name>
</gene>
<name>B8IY69_METNO</name>
<organism evidence="1 2">
    <name type="scientific">Methylobacterium nodulans (strain LMG 21967 / CNCM I-2342 / ORS 2060)</name>
    <dbReference type="NCBI Taxonomy" id="460265"/>
    <lineage>
        <taxon>Bacteria</taxon>
        <taxon>Pseudomonadati</taxon>
        <taxon>Pseudomonadota</taxon>
        <taxon>Alphaproteobacteria</taxon>
        <taxon>Hyphomicrobiales</taxon>
        <taxon>Methylobacteriaceae</taxon>
        <taxon>Methylobacterium</taxon>
    </lineage>
</organism>
<accession>B8IY69</accession>
<dbReference type="HOGENOM" id="CLU_1056940_0_0_5"/>
<dbReference type="RefSeq" id="WP_012631455.1">
    <property type="nucleotide sequence ID" value="NC_011890.1"/>
</dbReference>
<reference evidence="2" key="1">
    <citation type="submission" date="2009-01" db="EMBL/GenBank/DDBJ databases">
        <title>Complete sequence of plasmid 7 of Methylobacterium nodulans ORS 2060.</title>
        <authorList>
            <consortium name="US DOE Joint Genome Institute"/>
            <person name="Lucas S."/>
            <person name="Copeland A."/>
            <person name="Lapidus A."/>
            <person name="Glavina del Rio T."/>
            <person name="Dalin E."/>
            <person name="Tice H."/>
            <person name="Bruce D."/>
            <person name="Goodwin L."/>
            <person name="Pitluck S."/>
            <person name="Sims D."/>
            <person name="Brettin T."/>
            <person name="Detter J.C."/>
            <person name="Han C."/>
            <person name="Larimer F."/>
            <person name="Land M."/>
            <person name="Hauser L."/>
            <person name="Kyrpides N."/>
            <person name="Ivanova N."/>
            <person name="Marx C.J."/>
            <person name="Richardson P."/>
        </authorList>
    </citation>
    <scope>NUCLEOTIDE SEQUENCE [LARGE SCALE GENOMIC DNA]</scope>
    <source>
        <strain evidence="2">LMG 21967 / CNCM I-2342 / ORS 2060</strain>
        <plasmid evidence="2">Plasmid pMNOD07</plasmid>
    </source>
</reference>
<dbReference type="EMBL" id="CP001356">
    <property type="protein sequence ID" value="ACL63359.1"/>
    <property type="molecule type" value="Genomic_DNA"/>
</dbReference>
<proteinExistence type="predicted"/>
<sequence length="306" mass="33847">MTPRAHIAGLGLDEPIAETSALRVDEALRAFDLLRGGVTVTSREHAAQLGPNGGRIINSYRSDKQARQRCREDLLEVFSKADPQDFVMVLNEAPYTLRIPRKEEVTGIRAVAVRLTFDHQARELCRINPGAAALDFMVRVAQPLLARAIRAGTRPFYISDPAHYSVILLWTFEEPIPVETERDRNAFRDETLRLVRTVRAAGVQGANIAGCPLTQTVPVPGVVRLRNGVEHIGVLSYDPRDDNPGLPESNGRTFADIVRLVDRIERTPPVSPAEVLSDLADVGLYQKVNDRIVDCGGRPLHEARPC</sequence>
<dbReference type="AlphaFoldDB" id="B8IY69"/>
<evidence type="ECO:0000313" key="2">
    <source>
        <dbReference type="Proteomes" id="UP000008207"/>
    </source>
</evidence>
<evidence type="ECO:0000313" key="1">
    <source>
        <dbReference type="EMBL" id="ACL63359.1"/>
    </source>
</evidence>
<protein>
    <submittedName>
        <fullName evidence="1">Uncharacterized protein</fullName>
    </submittedName>
</protein>
<keyword evidence="2" id="KW-1185">Reference proteome</keyword>
<dbReference type="KEGG" id="mno:Mnod_7768"/>
<keyword evidence="1" id="KW-0614">Plasmid</keyword>
<dbReference type="Proteomes" id="UP000008207">
    <property type="component" value="Plasmid pMNOD07"/>
</dbReference>
<geneLocation type="plasmid" evidence="1 2">
    <name>pMNOD07</name>
</geneLocation>